<protein>
    <submittedName>
        <fullName evidence="2">Uncharacterized protein</fullName>
    </submittedName>
</protein>
<evidence type="ECO:0000313" key="2">
    <source>
        <dbReference type="EMBL" id="KAL3086556.1"/>
    </source>
</evidence>
<evidence type="ECO:0000313" key="3">
    <source>
        <dbReference type="Proteomes" id="UP001620645"/>
    </source>
</evidence>
<feature type="signal peptide" evidence="1">
    <location>
        <begin position="1"/>
        <end position="21"/>
    </location>
</feature>
<gene>
    <name evidence="2" type="ORF">niasHS_008076</name>
</gene>
<reference evidence="2 3" key="1">
    <citation type="submission" date="2024-10" db="EMBL/GenBank/DDBJ databases">
        <authorList>
            <person name="Kim D."/>
        </authorList>
    </citation>
    <scope>NUCLEOTIDE SEQUENCE [LARGE SCALE GENOMIC DNA]</scope>
    <source>
        <strain evidence="2">Taebaek</strain>
    </source>
</reference>
<dbReference type="AlphaFoldDB" id="A0ABD2J7I3"/>
<dbReference type="EMBL" id="JBICCN010000196">
    <property type="protein sequence ID" value="KAL3086556.1"/>
    <property type="molecule type" value="Genomic_DNA"/>
</dbReference>
<proteinExistence type="predicted"/>
<sequence>MCHKFLLFILVVSLNIGYGGGWEFLDSIGTFISNTAKSIWDNGHVVVETLGKVVNVVAAMSSVVYVHTMPLGMIMHLVEQIQYPNASNEPFACGAAGASEVLAKELVANSLGCLQMRSNCYSMCGETQKNCDDIFCNCLSRRTQFSECGPMANSFCYSVQWAGKKAFDAAQAESCQANTTTKETVPPMLKTTMTTTAFRAPHHGTWICELHEIITIKMENASFCQNMHEMDNCCLSFSKCFGNEAGMPCTSTGCPQGGDAMAKCTDKFCACMQYQKPRIDHLMQKKSKHSLVYVLMNSSEFDVQLD</sequence>
<name>A0ABD2J7I3_HETSC</name>
<evidence type="ECO:0000256" key="1">
    <source>
        <dbReference type="SAM" id="SignalP"/>
    </source>
</evidence>
<feature type="chain" id="PRO_5044771394" evidence="1">
    <location>
        <begin position="22"/>
        <end position="306"/>
    </location>
</feature>
<accession>A0ABD2J7I3</accession>
<organism evidence="2 3">
    <name type="scientific">Heterodera schachtii</name>
    <name type="common">Sugarbeet cyst nematode worm</name>
    <name type="synonym">Tylenchus schachtii</name>
    <dbReference type="NCBI Taxonomy" id="97005"/>
    <lineage>
        <taxon>Eukaryota</taxon>
        <taxon>Metazoa</taxon>
        <taxon>Ecdysozoa</taxon>
        <taxon>Nematoda</taxon>
        <taxon>Chromadorea</taxon>
        <taxon>Rhabditida</taxon>
        <taxon>Tylenchina</taxon>
        <taxon>Tylenchomorpha</taxon>
        <taxon>Tylenchoidea</taxon>
        <taxon>Heteroderidae</taxon>
        <taxon>Heteroderinae</taxon>
        <taxon>Heterodera</taxon>
    </lineage>
</organism>
<keyword evidence="1" id="KW-0732">Signal</keyword>
<keyword evidence="3" id="KW-1185">Reference proteome</keyword>
<comment type="caution">
    <text evidence="2">The sequence shown here is derived from an EMBL/GenBank/DDBJ whole genome shotgun (WGS) entry which is preliminary data.</text>
</comment>
<dbReference type="Proteomes" id="UP001620645">
    <property type="component" value="Unassembled WGS sequence"/>
</dbReference>